<proteinExistence type="predicted"/>
<evidence type="ECO:0000313" key="1">
    <source>
        <dbReference type="EMBL" id="CAG6702023.1"/>
    </source>
</evidence>
<dbReference type="EMBL" id="HBUF01340262">
    <property type="protein sequence ID" value="CAG6702023.1"/>
    <property type="molecule type" value="Transcribed_RNA"/>
</dbReference>
<dbReference type="AlphaFoldDB" id="A0A8D8U9M2"/>
<name>A0A8D8U9M2_9HEMI</name>
<reference evidence="1" key="1">
    <citation type="submission" date="2021-05" db="EMBL/GenBank/DDBJ databases">
        <authorList>
            <person name="Alioto T."/>
            <person name="Alioto T."/>
            <person name="Gomez Garrido J."/>
        </authorList>
    </citation>
    <scope>NUCLEOTIDE SEQUENCE</scope>
</reference>
<organism evidence="1">
    <name type="scientific">Cacopsylla melanoneura</name>
    <dbReference type="NCBI Taxonomy" id="428564"/>
    <lineage>
        <taxon>Eukaryota</taxon>
        <taxon>Metazoa</taxon>
        <taxon>Ecdysozoa</taxon>
        <taxon>Arthropoda</taxon>
        <taxon>Hexapoda</taxon>
        <taxon>Insecta</taxon>
        <taxon>Pterygota</taxon>
        <taxon>Neoptera</taxon>
        <taxon>Paraneoptera</taxon>
        <taxon>Hemiptera</taxon>
        <taxon>Sternorrhyncha</taxon>
        <taxon>Psylloidea</taxon>
        <taxon>Psyllidae</taxon>
        <taxon>Psyllinae</taxon>
        <taxon>Cacopsylla</taxon>
    </lineage>
</organism>
<sequence length="129" mass="15082">MESHVPNRLKFELSMDFHISGRIMASGQCCQSQRFPSDFRGISRPQRELQRDFFWPKIMIMIPSLLHVRGISEGFFEEKGIFHFHLATLNFYFSFINGPNPAYNISCYSYCEATSKIKHSKVLLQNIIK</sequence>
<accession>A0A8D8U9M2</accession>
<protein>
    <submittedName>
        <fullName evidence="1">Uncharacterized protein</fullName>
    </submittedName>
</protein>